<dbReference type="Pfam" id="PF00296">
    <property type="entry name" value="Bac_luciferase"/>
    <property type="match status" value="1"/>
</dbReference>
<dbReference type="SUPFAM" id="SSF51679">
    <property type="entry name" value="Bacterial luciferase-like"/>
    <property type="match status" value="1"/>
</dbReference>
<dbReference type="EMBL" id="SMKZ01000020">
    <property type="protein sequence ID" value="TDE09118.1"/>
    <property type="molecule type" value="Genomic_DNA"/>
</dbReference>
<dbReference type="GO" id="GO:0016705">
    <property type="term" value="F:oxidoreductase activity, acting on paired donors, with incorporation or reduction of molecular oxygen"/>
    <property type="evidence" value="ECO:0007669"/>
    <property type="project" value="InterPro"/>
</dbReference>
<accession>A0A4V2Z2J9</accession>
<protein>
    <submittedName>
        <fullName evidence="3">TIGR03557 family F420-dependent LLM class oxidoreductase</fullName>
        <ecNumber evidence="3">1.-.-.-</ecNumber>
    </submittedName>
</protein>
<dbReference type="OrthoDB" id="180193at2"/>
<reference evidence="3 4" key="1">
    <citation type="submission" date="2019-03" db="EMBL/GenBank/DDBJ databases">
        <title>Draft genome sequences of novel Actinobacteria.</title>
        <authorList>
            <person name="Sahin N."/>
            <person name="Ay H."/>
            <person name="Saygin H."/>
        </authorList>
    </citation>
    <scope>NUCLEOTIDE SEQUENCE [LARGE SCALE GENOMIC DNA]</scope>
    <source>
        <strain evidence="3 4">5K138</strain>
    </source>
</reference>
<dbReference type="InterPro" id="IPR011251">
    <property type="entry name" value="Luciferase-like_dom"/>
</dbReference>
<evidence type="ECO:0000256" key="1">
    <source>
        <dbReference type="ARBA" id="ARBA00023002"/>
    </source>
</evidence>
<gene>
    <name evidence="3" type="ORF">E1269_15500</name>
</gene>
<evidence type="ECO:0000313" key="3">
    <source>
        <dbReference type="EMBL" id="TDE09118.1"/>
    </source>
</evidence>
<dbReference type="InParanoid" id="A0A4V2Z2J9"/>
<feature type="domain" description="Luciferase-like" evidence="2">
    <location>
        <begin position="36"/>
        <end position="317"/>
    </location>
</feature>
<comment type="caution">
    <text evidence="3">The sequence shown here is derived from an EMBL/GenBank/DDBJ whole genome shotgun (WGS) entry which is preliminary data.</text>
</comment>
<dbReference type="InterPro" id="IPR036661">
    <property type="entry name" value="Luciferase-like_sf"/>
</dbReference>
<dbReference type="PANTHER" id="PTHR43244:SF1">
    <property type="entry name" value="5,10-METHYLENETETRAHYDROMETHANOPTERIN REDUCTASE"/>
    <property type="match status" value="1"/>
</dbReference>
<dbReference type="PANTHER" id="PTHR43244">
    <property type="match status" value="1"/>
</dbReference>
<evidence type="ECO:0000313" key="4">
    <source>
        <dbReference type="Proteomes" id="UP000294739"/>
    </source>
</evidence>
<dbReference type="InterPro" id="IPR050564">
    <property type="entry name" value="F420-G6PD/mer"/>
</dbReference>
<dbReference type="InterPro" id="IPR019945">
    <property type="entry name" value="F420_G6P_DH-rel"/>
</dbReference>
<sequence length="350" mass="38090">MPESCHSWCLTGCRPHRPHRVARVKLAWLCSHESYQPEALVQHAVLAEQSGFDVVTGADHFHPWVDDASAASFVWTWFGAVAQATTRVQLAPSVTTPLFRYHPGLIAQAAATVDRLSNGRFILGVGTGEAINEAPLGYEFPGYTERIARMREALVIMHGLLAGEKLDLQGEYYTARTAKLYSPPIGRVPVWMAAGGPKSATFAGENCEGLITSVKDPDETVAKVISPYREAAAARGADTTVMATRWVVLAGDDDEAWEALAAMRGLRAPGRLEVADPAVLRERADAMDRQEILSKYTIVRDLEQLAEAYRPLVRDVGADYVAIQVASTDPVTTIQKVGAEVLPALRDWAA</sequence>
<organism evidence="3 4">
    <name type="scientific">Jiangella asiatica</name>
    <dbReference type="NCBI Taxonomy" id="2530372"/>
    <lineage>
        <taxon>Bacteria</taxon>
        <taxon>Bacillati</taxon>
        <taxon>Actinomycetota</taxon>
        <taxon>Actinomycetes</taxon>
        <taxon>Jiangellales</taxon>
        <taxon>Jiangellaceae</taxon>
        <taxon>Jiangella</taxon>
    </lineage>
</organism>
<keyword evidence="4" id="KW-1185">Reference proteome</keyword>
<name>A0A4V2Z2J9_9ACTN</name>
<evidence type="ECO:0000259" key="2">
    <source>
        <dbReference type="Pfam" id="PF00296"/>
    </source>
</evidence>
<dbReference type="EC" id="1.-.-.-" evidence="3"/>
<dbReference type="AlphaFoldDB" id="A0A4V2Z2J9"/>
<dbReference type="Gene3D" id="3.20.20.30">
    <property type="entry name" value="Luciferase-like domain"/>
    <property type="match status" value="1"/>
</dbReference>
<proteinExistence type="predicted"/>
<keyword evidence="1 3" id="KW-0560">Oxidoreductase</keyword>
<dbReference type="NCBIfam" id="TIGR03557">
    <property type="entry name" value="F420_G6P_family"/>
    <property type="match status" value="1"/>
</dbReference>
<dbReference type="Proteomes" id="UP000294739">
    <property type="component" value="Unassembled WGS sequence"/>
</dbReference>